<sequence>MSNSPTEKLATPAITLSPPSSSEAGEEGVSLDQLADLYSDTDEVFQELKRTCPTEDDSVMTVRRWIASLMSRRGLRAPRKFMLPWTGRELHHPSLTYDYATKVSRYYGVDCVSIGFLVMDLEKCREDYERRRRQALEQGRPWPPSPDANTASSRLRRGFVISFVAALLLLAFIVYHSGAFPLQRPQPLQG</sequence>
<organism evidence="3 4">
    <name type="scientific">Colletotrichum liriopes</name>
    <dbReference type="NCBI Taxonomy" id="708192"/>
    <lineage>
        <taxon>Eukaryota</taxon>
        <taxon>Fungi</taxon>
        <taxon>Dikarya</taxon>
        <taxon>Ascomycota</taxon>
        <taxon>Pezizomycotina</taxon>
        <taxon>Sordariomycetes</taxon>
        <taxon>Hypocreomycetidae</taxon>
        <taxon>Glomerellales</taxon>
        <taxon>Glomerellaceae</taxon>
        <taxon>Colletotrichum</taxon>
        <taxon>Colletotrichum spaethianum species complex</taxon>
    </lineage>
</organism>
<dbReference type="Proteomes" id="UP001055172">
    <property type="component" value="Unassembled WGS sequence"/>
</dbReference>
<keyword evidence="2" id="KW-1133">Transmembrane helix</keyword>
<feature type="region of interest" description="Disordered" evidence="1">
    <location>
        <begin position="1"/>
        <end position="28"/>
    </location>
</feature>
<feature type="transmembrane region" description="Helical" evidence="2">
    <location>
        <begin position="159"/>
        <end position="178"/>
    </location>
</feature>
<accession>A0AA37GTW8</accession>
<evidence type="ECO:0000256" key="2">
    <source>
        <dbReference type="SAM" id="Phobius"/>
    </source>
</evidence>
<dbReference type="EMBL" id="BPPX01000021">
    <property type="protein sequence ID" value="GJC86402.1"/>
    <property type="molecule type" value="Genomic_DNA"/>
</dbReference>
<gene>
    <name evidence="3" type="ORF">ColLi_09240</name>
</gene>
<name>A0AA37GTW8_9PEZI</name>
<protein>
    <submittedName>
        <fullName evidence="3">Uncharacterized protein</fullName>
    </submittedName>
</protein>
<evidence type="ECO:0000256" key="1">
    <source>
        <dbReference type="SAM" id="MobiDB-lite"/>
    </source>
</evidence>
<reference evidence="3 4" key="1">
    <citation type="submission" date="2021-07" db="EMBL/GenBank/DDBJ databases">
        <title>Genome data of Colletotrichum spaethianum.</title>
        <authorList>
            <person name="Utami Y.D."/>
            <person name="Hiruma K."/>
        </authorList>
    </citation>
    <scope>NUCLEOTIDE SEQUENCE [LARGE SCALE GENOMIC DNA]</scope>
    <source>
        <strain evidence="3 4">MAFF 242679</strain>
    </source>
</reference>
<evidence type="ECO:0000313" key="3">
    <source>
        <dbReference type="EMBL" id="GJC86402.1"/>
    </source>
</evidence>
<dbReference type="AlphaFoldDB" id="A0AA37GTW8"/>
<proteinExistence type="predicted"/>
<keyword evidence="2" id="KW-0812">Transmembrane</keyword>
<keyword evidence="4" id="KW-1185">Reference proteome</keyword>
<evidence type="ECO:0000313" key="4">
    <source>
        <dbReference type="Proteomes" id="UP001055172"/>
    </source>
</evidence>
<comment type="caution">
    <text evidence="3">The sequence shown here is derived from an EMBL/GenBank/DDBJ whole genome shotgun (WGS) entry which is preliminary data.</text>
</comment>
<keyword evidence="2" id="KW-0472">Membrane</keyword>